<feature type="region of interest" description="Disordered" evidence="12">
    <location>
        <begin position="398"/>
        <end position="421"/>
    </location>
</feature>
<keyword evidence="10" id="KW-0342">GTP-binding</keyword>
<feature type="region of interest" description="Disordered" evidence="12">
    <location>
        <begin position="325"/>
        <end position="383"/>
    </location>
</feature>
<gene>
    <name evidence="14" type="ORF">CH63R_08126</name>
</gene>
<evidence type="ECO:0000256" key="2">
    <source>
        <dbReference type="ARBA" id="ARBA00022490"/>
    </source>
</evidence>
<evidence type="ECO:0000256" key="1">
    <source>
        <dbReference type="ARBA" id="ARBA00004496"/>
    </source>
</evidence>
<feature type="region of interest" description="Disordered" evidence="12">
    <location>
        <begin position="688"/>
        <end position="716"/>
    </location>
</feature>
<evidence type="ECO:0000256" key="4">
    <source>
        <dbReference type="ARBA" id="ARBA00022723"/>
    </source>
</evidence>
<dbReference type="InterPro" id="IPR027417">
    <property type="entry name" value="P-loop_NTPase"/>
</dbReference>
<keyword evidence="3" id="KW-0690">Ribosome biogenesis</keyword>
<dbReference type="GeneID" id="28867207"/>
<dbReference type="GO" id="GO:0005737">
    <property type="term" value="C:cytoplasm"/>
    <property type="evidence" value="ECO:0007669"/>
    <property type="project" value="UniProtKB-SubCell"/>
</dbReference>
<dbReference type="GO" id="GO:0008270">
    <property type="term" value="F:zinc ion binding"/>
    <property type="evidence" value="ECO:0007669"/>
    <property type="project" value="UniProtKB-KW"/>
</dbReference>
<dbReference type="Pfam" id="PF12756">
    <property type="entry name" value="zf-C2H2_2"/>
    <property type="match status" value="1"/>
</dbReference>
<evidence type="ECO:0000256" key="9">
    <source>
        <dbReference type="ARBA" id="ARBA00022842"/>
    </source>
</evidence>
<keyword evidence="4" id="KW-0479">Metal-binding</keyword>
<dbReference type="RefSeq" id="XP_018157878.1">
    <property type="nucleotide sequence ID" value="XM_018303100.1"/>
</dbReference>
<feature type="region of interest" description="Disordered" evidence="12">
    <location>
        <begin position="173"/>
        <end position="220"/>
    </location>
</feature>
<dbReference type="GO" id="GO:0005525">
    <property type="term" value="F:GTP binding"/>
    <property type="evidence" value="ECO:0007669"/>
    <property type="project" value="UniProtKB-KW"/>
</dbReference>
<dbReference type="GO" id="GO:0042273">
    <property type="term" value="P:ribosomal large subunit biogenesis"/>
    <property type="evidence" value="ECO:0007669"/>
    <property type="project" value="UniProtKB-ARBA"/>
</dbReference>
<proteinExistence type="inferred from homology"/>
<feature type="compositionally biased region" description="Basic and acidic residues" evidence="12">
    <location>
        <begin position="200"/>
        <end position="211"/>
    </location>
</feature>
<evidence type="ECO:0000256" key="11">
    <source>
        <dbReference type="ARBA" id="ARBA00034126"/>
    </source>
</evidence>
<dbReference type="PANTHER" id="PTHR13182">
    <property type="entry name" value="ZINC FINGER PROTEIN 622"/>
    <property type="match status" value="1"/>
</dbReference>
<comment type="subcellular location">
    <subcellularLocation>
        <location evidence="1">Cytoplasm</location>
    </subcellularLocation>
</comment>
<dbReference type="InterPro" id="IPR030393">
    <property type="entry name" value="G_ENGB_dom"/>
</dbReference>
<sequence length="1030" mass="114074">MASVDVAALGAVPTNGGATAASHPYTCNTCTVAYRNIDLQRGHMKSDWHRYNLKRRVASLPPIASEVFNEKVLQARAVQNAEAEKALFERTCDACQKSYSSENAYQNHLTSQKHKVRVAAIARRKGGVADDASSVMSSTFSLGEPIAVDKENELDSEAEEEFTQVVEGLKKTNIHEHHDERPSPVKRPSNPHLSAQGQRASDDASINRESDSTTPVPSKPEISWTLKSCLFCNYESPTVPLNANHMERFHDMFIPEKQYLVDLEGLLQHLQERVHEGHQCLYCFKTKKTAFAVQTHMRDKGHCKIPYDTEEVQLDIGDFYDFRSTYSDGEESDDEEEADQNGGAKLGLKRPTKLVGDDGEEVEEGVEDGWETDSSASSLDSADLTAFTADGRYEQFERLDKHPHHSRDDPRTRHQVDGWHSHAHKHTRAVFYDEYELHLPSGKAVGHRSHNRYFRQNLHNYPTAEEREERLAIEAGSGDEMDVDGREVATTGDRKTRNRAVARRDAAGMAGATDKQKRAVRQEEVRGRSTATRFQKRYDYGVSAKLNNQKNHYYRYLAGASRQPELTTRDLDQTRMVGMTGADTPTPTKSPALRGPGPEMAMTGETGGSHRRRKGARLTEILPKLSQDELDKISTPKDIWEARSLYYVPPKRSKEHQKPVPIPSLAPPRQRTRNNGIASVSDIKAAIQGRSQDPKPQPPPPPSEIQGDGGAIFTSPVNDLPHAQAARFFLSPPASFLYSAFRLQHHPINTTTPEICVIGASNCGKSSFINALTGSVSLAKVSAVAGKTVSMNAYGVGPLAGLPFREPVAAEGGGRTREEKPEHGIVLVDTPGYGYASQGEWGQAIVEYLNKRTMLRGVILLLSSEKKVSEKDAQIVKILADVGRPVMLVFTKMDKALLRRAREEGGIAERLREAERCFARTGWGDWERKVYITAARMERDKSWKVDATGSAAGMAGVRMGVLELAGIREFVAPEKARVSPTKAASGTGTETKQEKKRLEPGKALESDPAAWSGDVVSFEELEKKFGDWSS</sequence>
<feature type="region of interest" description="Disordered" evidence="12">
    <location>
        <begin position="489"/>
        <end position="528"/>
    </location>
</feature>
<dbReference type="GO" id="GO:0030687">
    <property type="term" value="C:preribosome, large subunit precursor"/>
    <property type="evidence" value="ECO:0007669"/>
    <property type="project" value="TreeGrafter"/>
</dbReference>
<dbReference type="SMART" id="SM00451">
    <property type="entry name" value="ZnF_U1"/>
    <property type="match status" value="2"/>
</dbReference>
<evidence type="ECO:0000256" key="7">
    <source>
        <dbReference type="ARBA" id="ARBA00022771"/>
    </source>
</evidence>
<feature type="compositionally biased region" description="Acidic residues" evidence="12">
    <location>
        <begin position="357"/>
        <end position="371"/>
    </location>
</feature>
<feature type="region of interest" description="Disordered" evidence="12">
    <location>
        <begin position="578"/>
        <end position="614"/>
    </location>
</feature>
<dbReference type="CDD" id="cd01876">
    <property type="entry name" value="YihA_EngB"/>
    <property type="match status" value="1"/>
</dbReference>
<dbReference type="SMART" id="SM00355">
    <property type="entry name" value="ZnF_C2H2"/>
    <property type="match status" value="4"/>
</dbReference>
<keyword evidence="2" id="KW-0963">Cytoplasm</keyword>
<comment type="similarity">
    <text evidence="11">Belongs to the REI1 family.</text>
</comment>
<comment type="caution">
    <text evidence="14">The sequence shown here is derived from an EMBL/GenBank/DDBJ whole genome shotgun (WGS) entry which is preliminary data.</text>
</comment>
<reference evidence="15" key="1">
    <citation type="journal article" date="2017" name="BMC Genomics">
        <title>Gapless genome assembly of Colletotrichum higginsianum reveals chromosome structure and association of transposable elements with secondary metabolite gene clusters.</title>
        <authorList>
            <person name="Dallery J.-F."/>
            <person name="Lapalu N."/>
            <person name="Zampounis A."/>
            <person name="Pigne S."/>
            <person name="Luyten I."/>
            <person name="Amselem J."/>
            <person name="Wittenberg A.H.J."/>
            <person name="Zhou S."/>
            <person name="de Queiroz M.V."/>
            <person name="Robin G.P."/>
            <person name="Auger A."/>
            <person name="Hainaut M."/>
            <person name="Henrissat B."/>
            <person name="Kim K.-T."/>
            <person name="Lee Y.-H."/>
            <person name="Lespinet O."/>
            <person name="Schwartz D.C."/>
            <person name="Thon M.R."/>
            <person name="O'Connell R.J."/>
        </authorList>
    </citation>
    <scope>NUCLEOTIDE SEQUENCE [LARGE SCALE GENOMIC DNA]</scope>
    <source>
        <strain evidence="15">IMI 349063</strain>
    </source>
</reference>
<dbReference type="InterPro" id="IPR040025">
    <property type="entry name" value="Znf622/Rei1/Reh1"/>
</dbReference>
<dbReference type="AlphaFoldDB" id="A0A1B7YB91"/>
<feature type="compositionally biased region" description="Basic and acidic residues" evidence="12">
    <location>
        <begin position="514"/>
        <end position="527"/>
    </location>
</feature>
<dbReference type="PROSITE" id="PS00028">
    <property type="entry name" value="ZINC_FINGER_C2H2_1"/>
    <property type="match status" value="1"/>
</dbReference>
<feature type="region of interest" description="Disordered" evidence="12">
    <location>
        <begin position="976"/>
        <end position="1009"/>
    </location>
</feature>
<feature type="compositionally biased region" description="Acidic residues" evidence="12">
    <location>
        <begin position="328"/>
        <end position="339"/>
    </location>
</feature>
<accession>A0A1B7YB91</accession>
<dbReference type="PANTHER" id="PTHR13182:SF8">
    <property type="entry name" value="CYTOPLASMIC 60S SUBUNIT BIOGENESIS FACTOR ZNF622"/>
    <property type="match status" value="1"/>
</dbReference>
<organism evidence="14 15">
    <name type="scientific">Colletotrichum higginsianum (strain IMI 349063)</name>
    <name type="common">Crucifer anthracnose fungus</name>
    <dbReference type="NCBI Taxonomy" id="759273"/>
    <lineage>
        <taxon>Eukaryota</taxon>
        <taxon>Fungi</taxon>
        <taxon>Dikarya</taxon>
        <taxon>Ascomycota</taxon>
        <taxon>Pezizomycotina</taxon>
        <taxon>Sordariomycetes</taxon>
        <taxon>Hypocreomycetidae</taxon>
        <taxon>Glomerellales</taxon>
        <taxon>Glomerellaceae</taxon>
        <taxon>Colletotrichum</taxon>
        <taxon>Colletotrichum destructivum species complex</taxon>
    </lineage>
</organism>
<dbReference type="OrthoDB" id="19329at2759"/>
<feature type="compositionally biased region" description="Basic and acidic residues" evidence="12">
    <location>
        <begin position="173"/>
        <end position="183"/>
    </location>
</feature>
<dbReference type="KEGG" id="chig:CH63R_08126"/>
<keyword evidence="6" id="KW-0547">Nucleotide-binding</keyword>
<feature type="region of interest" description="Disordered" evidence="12">
    <location>
        <begin position="651"/>
        <end position="675"/>
    </location>
</feature>
<evidence type="ECO:0000256" key="3">
    <source>
        <dbReference type="ARBA" id="ARBA00022517"/>
    </source>
</evidence>
<feature type="compositionally biased region" description="Basic and acidic residues" evidence="12">
    <location>
        <begin position="398"/>
        <end position="420"/>
    </location>
</feature>
<keyword evidence="5" id="KW-0677">Repeat</keyword>
<dbReference type="Gene3D" id="3.40.50.300">
    <property type="entry name" value="P-loop containing nucleotide triphosphate hydrolases"/>
    <property type="match status" value="1"/>
</dbReference>
<dbReference type="EMBL" id="LTAN01000005">
    <property type="protein sequence ID" value="OBR09361.1"/>
    <property type="molecule type" value="Genomic_DNA"/>
</dbReference>
<evidence type="ECO:0000256" key="6">
    <source>
        <dbReference type="ARBA" id="ARBA00022741"/>
    </source>
</evidence>
<evidence type="ECO:0000256" key="12">
    <source>
        <dbReference type="SAM" id="MobiDB-lite"/>
    </source>
</evidence>
<dbReference type="InterPro" id="IPR003604">
    <property type="entry name" value="Matrin/U1-like-C_Znf_C2H2"/>
</dbReference>
<protein>
    <submittedName>
        <fullName evidence="14">Zinc finger protein Yan</fullName>
    </submittedName>
</protein>
<keyword evidence="15" id="KW-1185">Reference proteome</keyword>
<dbReference type="PROSITE" id="PS51706">
    <property type="entry name" value="G_ENGB"/>
    <property type="match status" value="1"/>
</dbReference>
<dbReference type="Pfam" id="PF12171">
    <property type="entry name" value="zf-C2H2_jaz"/>
    <property type="match status" value="1"/>
</dbReference>
<evidence type="ECO:0000256" key="8">
    <source>
        <dbReference type="ARBA" id="ARBA00022833"/>
    </source>
</evidence>
<name>A0A1B7YB91_COLHI</name>
<evidence type="ECO:0000256" key="10">
    <source>
        <dbReference type="ARBA" id="ARBA00023134"/>
    </source>
</evidence>
<dbReference type="GO" id="GO:0003676">
    <property type="term" value="F:nucleic acid binding"/>
    <property type="evidence" value="ECO:0007669"/>
    <property type="project" value="InterPro"/>
</dbReference>
<dbReference type="InterPro" id="IPR022755">
    <property type="entry name" value="Znf_C2H2_jaz"/>
</dbReference>
<keyword evidence="9" id="KW-0460">Magnesium</keyword>
<keyword evidence="7" id="KW-0863">Zinc-finger</keyword>
<evidence type="ECO:0000259" key="13">
    <source>
        <dbReference type="PROSITE" id="PS51706"/>
    </source>
</evidence>
<evidence type="ECO:0000313" key="15">
    <source>
        <dbReference type="Proteomes" id="UP000092177"/>
    </source>
</evidence>
<dbReference type="InterPro" id="IPR013087">
    <property type="entry name" value="Znf_C2H2_type"/>
</dbReference>
<dbReference type="InterPro" id="IPR006073">
    <property type="entry name" value="GTP-bd"/>
</dbReference>
<feature type="compositionally biased region" description="Low complexity" evidence="12">
    <location>
        <begin position="372"/>
        <end position="383"/>
    </location>
</feature>
<dbReference type="Gene3D" id="3.30.160.60">
    <property type="entry name" value="Classic Zinc Finger"/>
    <property type="match status" value="1"/>
</dbReference>
<dbReference type="InterPro" id="IPR041661">
    <property type="entry name" value="ZN622/Rei1/Reh1_Znf-C2H2"/>
</dbReference>
<feature type="domain" description="EngB-type G" evidence="13">
    <location>
        <begin position="751"/>
        <end position="940"/>
    </location>
</feature>
<dbReference type="SUPFAM" id="SSF52540">
    <property type="entry name" value="P-loop containing nucleoside triphosphate hydrolases"/>
    <property type="match status" value="1"/>
</dbReference>
<dbReference type="Pfam" id="PF01926">
    <property type="entry name" value="MMR_HSR1"/>
    <property type="match status" value="1"/>
</dbReference>
<feature type="compositionally biased region" description="Basic and acidic residues" evidence="12">
    <location>
        <begin position="991"/>
        <end position="1005"/>
    </location>
</feature>
<keyword evidence="8" id="KW-0862">Zinc</keyword>
<evidence type="ECO:0000256" key="5">
    <source>
        <dbReference type="ARBA" id="ARBA00022737"/>
    </source>
</evidence>
<dbReference type="Proteomes" id="UP000092177">
    <property type="component" value="Chromosome 5"/>
</dbReference>
<dbReference type="VEuPathDB" id="FungiDB:CH63R_08126"/>
<dbReference type="InterPro" id="IPR036236">
    <property type="entry name" value="Znf_C2H2_sf"/>
</dbReference>
<evidence type="ECO:0000313" key="14">
    <source>
        <dbReference type="EMBL" id="OBR09361.1"/>
    </source>
</evidence>
<dbReference type="SUPFAM" id="SSF57667">
    <property type="entry name" value="beta-beta-alpha zinc fingers"/>
    <property type="match status" value="1"/>
</dbReference>